<keyword evidence="10 14" id="KW-0472">Membrane</keyword>
<dbReference type="RefSeq" id="XP_026683689.1">
    <property type="nucleotide sequence ID" value="XM_026827888.1"/>
</dbReference>
<feature type="transmembrane region" description="Helical" evidence="14">
    <location>
        <begin position="428"/>
        <end position="448"/>
    </location>
</feature>
<proteinExistence type="inferred from homology"/>
<evidence type="ECO:0000256" key="9">
    <source>
        <dbReference type="ARBA" id="ARBA00023065"/>
    </source>
</evidence>
<evidence type="ECO:0000256" key="6">
    <source>
        <dbReference type="ARBA" id="ARBA00022979"/>
    </source>
</evidence>
<evidence type="ECO:0000256" key="10">
    <source>
        <dbReference type="ARBA" id="ARBA00023136"/>
    </source>
</evidence>
<dbReference type="PROSITE" id="PS50283">
    <property type="entry name" value="NA_SOLUT_SYMP_3"/>
    <property type="match status" value="1"/>
</dbReference>
<comment type="subcellular location">
    <subcellularLocation>
        <location evidence="1">Membrane</location>
        <topology evidence="1">Multi-pass membrane protein</topology>
    </subcellularLocation>
</comment>
<evidence type="ECO:0000313" key="15">
    <source>
        <dbReference type="Proteomes" id="UP000079169"/>
    </source>
</evidence>
<dbReference type="AlphaFoldDB" id="A0A3Q0J5C7"/>
<dbReference type="KEGG" id="dci:103515087"/>
<evidence type="ECO:0000256" key="12">
    <source>
        <dbReference type="ARBA" id="ARBA00023201"/>
    </source>
</evidence>
<dbReference type="InterPro" id="IPR001734">
    <property type="entry name" value="Na/solute_symporter"/>
</dbReference>
<dbReference type="PANTHER" id="PTHR45897">
    <property type="entry name" value="HIGH-AFFINITY CHOLINE TRANSPORTER 1"/>
    <property type="match status" value="1"/>
</dbReference>
<sequence length="619" mass="68503">MVDVYGLAGIIIFYTLVLAIGVWAGTKQKNHGEEEVMLAGRNVGLFVGVLTLTATWVGGGYINATAEALFTTGLVWCQVPLGYSLALVVGALLFVKPMREASYVTMLDPFQQAYGNRIGGLLFLPALCGDVFWIASVLSSLGEFESSANKYSRFNAEFKKWVTPKKTLDTVLTLSGRPQLDCPYCHCCLSFPFAISNAQPYLKEPNMTIFSKIDWLGTVETKDYGLWIEGMLLLAFGGIPWQHVNRLFCSSQCLSFPFAISNAQPYLKEPNMTIFSKVDWLGTVETKDYGLWIEGMLLLAFGGIPWQSYFQRVLSLRSTKAAYHLSTLSALLCFSMAIPAGAFGIIARMVDWSAIPTYGKNFTAAESNSVLPLVLKELTPNWVAFFGLGAVTAAVMSSADAGILSSSSMFTRNIYKLSFRPKASERELIWVLRISIAVIATLACIIALSSVSIYYLSVLCSDIVYVILFPQLVLVIYWAKHVNNYGCLSSYLIGLLLRISGRKCVSPNSRVPYNHSKDPTASGLRRERPTNHEDIQGVHQCLSSDWMAVKRHRNVRTRQIEKEHNGKELRSKESIIKSRSNKAVTDAVKGTRYSDVTIVSNLDQSPPDGSVVAHEFSKF</sequence>
<dbReference type="InterPro" id="IPR052244">
    <property type="entry name" value="Choline_transporter"/>
</dbReference>
<feature type="transmembrane region" description="Helical" evidence="14">
    <location>
        <begin position="382"/>
        <end position="407"/>
    </location>
</feature>
<dbReference type="GO" id="GO:0005886">
    <property type="term" value="C:plasma membrane"/>
    <property type="evidence" value="ECO:0007669"/>
    <property type="project" value="TreeGrafter"/>
</dbReference>
<keyword evidence="11" id="KW-0325">Glycoprotein</keyword>
<evidence type="ECO:0000256" key="4">
    <source>
        <dbReference type="ARBA" id="ARBA00022692"/>
    </source>
</evidence>
<keyword evidence="6" id="KW-0530">Neurotransmitter biosynthesis</keyword>
<keyword evidence="15" id="KW-1185">Reference proteome</keyword>
<feature type="transmembrane region" description="Helical" evidence="14">
    <location>
        <begin position="322"/>
        <end position="347"/>
    </location>
</feature>
<organism evidence="15 16">
    <name type="scientific">Diaphorina citri</name>
    <name type="common">Asian citrus psyllid</name>
    <dbReference type="NCBI Taxonomy" id="121845"/>
    <lineage>
        <taxon>Eukaryota</taxon>
        <taxon>Metazoa</taxon>
        <taxon>Ecdysozoa</taxon>
        <taxon>Arthropoda</taxon>
        <taxon>Hexapoda</taxon>
        <taxon>Insecta</taxon>
        <taxon>Pterygota</taxon>
        <taxon>Neoptera</taxon>
        <taxon>Paraneoptera</taxon>
        <taxon>Hemiptera</taxon>
        <taxon>Sternorrhyncha</taxon>
        <taxon>Psylloidea</taxon>
        <taxon>Psyllidae</taxon>
        <taxon>Diaphorininae</taxon>
        <taxon>Diaphorina</taxon>
    </lineage>
</organism>
<keyword evidence="7 14" id="KW-1133">Transmembrane helix</keyword>
<feature type="transmembrane region" description="Helical" evidence="14">
    <location>
        <begin position="454"/>
        <end position="479"/>
    </location>
</feature>
<evidence type="ECO:0000256" key="7">
    <source>
        <dbReference type="ARBA" id="ARBA00022989"/>
    </source>
</evidence>
<dbReference type="Pfam" id="PF00474">
    <property type="entry name" value="SSF"/>
    <property type="match status" value="2"/>
</dbReference>
<comment type="similarity">
    <text evidence="2 13">Belongs to the sodium:solute symporter (SSF) (TC 2.A.21) family.</text>
</comment>
<evidence type="ECO:0000313" key="16">
    <source>
        <dbReference type="RefSeq" id="XP_026683689.1"/>
    </source>
</evidence>
<dbReference type="Gene3D" id="1.20.1730.10">
    <property type="entry name" value="Sodium/glucose cotransporter"/>
    <property type="match status" value="2"/>
</dbReference>
<dbReference type="PANTHER" id="PTHR45897:SF4">
    <property type="entry name" value="HIGH-AFFINITY CHOLINE TRANSPORTER 1"/>
    <property type="match status" value="1"/>
</dbReference>
<evidence type="ECO:0000256" key="1">
    <source>
        <dbReference type="ARBA" id="ARBA00004141"/>
    </source>
</evidence>
<keyword evidence="8" id="KW-0915">Sodium</keyword>
<feature type="transmembrane region" description="Helical" evidence="14">
    <location>
        <begin position="68"/>
        <end position="95"/>
    </location>
</feature>
<evidence type="ECO:0000256" key="2">
    <source>
        <dbReference type="ARBA" id="ARBA00006434"/>
    </source>
</evidence>
<dbReference type="InterPro" id="IPR038377">
    <property type="entry name" value="Na/Glc_symporter_sf"/>
</dbReference>
<evidence type="ECO:0000256" key="3">
    <source>
        <dbReference type="ARBA" id="ARBA00022448"/>
    </source>
</evidence>
<name>A0A3Q0J5C7_DIACI</name>
<evidence type="ECO:0000256" key="8">
    <source>
        <dbReference type="ARBA" id="ARBA00023053"/>
    </source>
</evidence>
<dbReference type="GO" id="GO:0005307">
    <property type="term" value="F:choline:sodium symporter activity"/>
    <property type="evidence" value="ECO:0007669"/>
    <property type="project" value="TreeGrafter"/>
</dbReference>
<keyword evidence="12" id="KW-0739">Sodium transport</keyword>
<evidence type="ECO:0000256" key="5">
    <source>
        <dbReference type="ARBA" id="ARBA00022847"/>
    </source>
</evidence>
<evidence type="ECO:0000256" key="11">
    <source>
        <dbReference type="ARBA" id="ARBA00023180"/>
    </source>
</evidence>
<accession>A0A3Q0J5C7</accession>
<evidence type="ECO:0000256" key="13">
    <source>
        <dbReference type="RuleBase" id="RU362091"/>
    </source>
</evidence>
<dbReference type="CDD" id="cd11474">
    <property type="entry name" value="SLC5sbd_CHT"/>
    <property type="match status" value="1"/>
</dbReference>
<dbReference type="GO" id="GO:0008292">
    <property type="term" value="P:acetylcholine biosynthetic process"/>
    <property type="evidence" value="ECO:0007669"/>
    <property type="project" value="TreeGrafter"/>
</dbReference>
<reference evidence="16" key="1">
    <citation type="submission" date="2025-08" db="UniProtKB">
        <authorList>
            <consortium name="RefSeq"/>
        </authorList>
    </citation>
    <scope>IDENTIFICATION</scope>
</reference>
<dbReference type="GeneID" id="103515087"/>
<feature type="transmembrane region" description="Helical" evidence="14">
    <location>
        <begin position="6"/>
        <end position="26"/>
    </location>
</feature>
<keyword evidence="5" id="KW-0769">Symport</keyword>
<evidence type="ECO:0000256" key="14">
    <source>
        <dbReference type="SAM" id="Phobius"/>
    </source>
</evidence>
<keyword evidence="9" id="KW-0406">Ion transport</keyword>
<keyword evidence="3" id="KW-0813">Transport</keyword>
<keyword evidence="4 14" id="KW-0812">Transmembrane</keyword>
<feature type="transmembrane region" description="Helical" evidence="14">
    <location>
        <begin position="38"/>
        <end position="62"/>
    </location>
</feature>
<protein>
    <submittedName>
        <fullName evidence="16">High-affinity choline transporter 1-like</fullName>
    </submittedName>
</protein>
<gene>
    <name evidence="16" type="primary">LOC103515087</name>
</gene>
<dbReference type="PaxDb" id="121845-A0A3Q0J5C7"/>
<dbReference type="STRING" id="121845.A0A3Q0J5C7"/>
<dbReference type="Proteomes" id="UP000079169">
    <property type="component" value="Unplaced"/>
</dbReference>